<protein>
    <submittedName>
        <fullName evidence="2">RCG50939, isoform CRA_b</fullName>
    </submittedName>
</protein>
<sequence>MFPGVSSPRTPGPGTRRGPLVGIGPSTTPRASRRGLSLGSAVSSPVLFSPVGRRSSVSSRGTPTRIFPYHSISESVNYDVRVFGSSLPVKIMEALAMAEGAVMQLPVLVTNVVKRCCYKEMKRLFRGLDMG</sequence>
<organism evidence="2 3">
    <name type="scientific">Rattus norvegicus</name>
    <name type="common">Rat</name>
    <dbReference type="NCBI Taxonomy" id="10116"/>
    <lineage>
        <taxon>Eukaryota</taxon>
        <taxon>Metazoa</taxon>
        <taxon>Chordata</taxon>
        <taxon>Craniata</taxon>
        <taxon>Vertebrata</taxon>
        <taxon>Euteleostomi</taxon>
        <taxon>Mammalia</taxon>
        <taxon>Eutheria</taxon>
        <taxon>Euarchontoglires</taxon>
        <taxon>Glires</taxon>
        <taxon>Rodentia</taxon>
        <taxon>Myomorpha</taxon>
        <taxon>Muroidea</taxon>
        <taxon>Muridae</taxon>
        <taxon>Murinae</taxon>
        <taxon>Rattus</taxon>
    </lineage>
</organism>
<name>A6KIZ5_RAT</name>
<feature type="region of interest" description="Disordered" evidence="1">
    <location>
        <begin position="1"/>
        <end position="35"/>
    </location>
</feature>
<evidence type="ECO:0000256" key="1">
    <source>
        <dbReference type="SAM" id="MobiDB-lite"/>
    </source>
</evidence>
<feature type="compositionally biased region" description="Low complexity" evidence="1">
    <location>
        <begin position="8"/>
        <end position="19"/>
    </location>
</feature>
<accession>A6KIZ5</accession>
<evidence type="ECO:0000313" key="2">
    <source>
        <dbReference type="EMBL" id="EDL96717.1"/>
    </source>
</evidence>
<gene>
    <name evidence="2" type="ORF">rCG_50939</name>
</gene>
<dbReference type="Proteomes" id="UP000234681">
    <property type="component" value="Chromosome 19"/>
</dbReference>
<reference evidence="3" key="1">
    <citation type="submission" date="2005-09" db="EMBL/GenBank/DDBJ databases">
        <authorList>
            <person name="Mural R.J."/>
            <person name="Li P.W."/>
            <person name="Adams M.D."/>
            <person name="Amanatides P.G."/>
            <person name="Baden-Tillson H."/>
            <person name="Barnstead M."/>
            <person name="Chin S.H."/>
            <person name="Dew I."/>
            <person name="Evans C.A."/>
            <person name="Ferriera S."/>
            <person name="Flanigan M."/>
            <person name="Fosler C."/>
            <person name="Glodek A."/>
            <person name="Gu Z."/>
            <person name="Holt R.A."/>
            <person name="Jennings D."/>
            <person name="Kraft C.L."/>
            <person name="Lu F."/>
            <person name="Nguyen T."/>
            <person name="Nusskern D.R."/>
            <person name="Pfannkoch C.M."/>
            <person name="Sitter C."/>
            <person name="Sutton G.G."/>
            <person name="Venter J.C."/>
            <person name="Wang Z."/>
            <person name="Woodage T."/>
            <person name="Zheng X.H."/>
            <person name="Zhong F."/>
        </authorList>
    </citation>
    <scope>NUCLEOTIDE SEQUENCE [LARGE SCALE GENOMIC DNA]</scope>
    <source>
        <strain>BN</strain>
        <strain evidence="3">Sprague-Dawley</strain>
    </source>
</reference>
<evidence type="ECO:0000313" key="3">
    <source>
        <dbReference type="Proteomes" id="UP000234681"/>
    </source>
</evidence>
<dbReference type="AlphaFoldDB" id="A6KIZ5"/>
<proteinExistence type="predicted"/>
<dbReference type="EMBL" id="CH474054">
    <property type="protein sequence ID" value="EDL96717.1"/>
    <property type="molecule type" value="Genomic_DNA"/>
</dbReference>